<gene>
    <name evidence="2" type="ORF">EGK_06336</name>
</gene>
<name>G7NDJ5_MACMU</name>
<feature type="region of interest" description="Disordered" evidence="1">
    <location>
        <begin position="41"/>
        <end position="69"/>
    </location>
</feature>
<reference evidence="2" key="1">
    <citation type="journal article" date="2011" name="Nat. Biotechnol.">
        <title>Genome sequencing and comparison of two nonhuman primate animal models, the cynomolgus and Chinese rhesus macaques.</title>
        <authorList>
            <person name="Yan G."/>
            <person name="Zhang G."/>
            <person name="Fang X."/>
            <person name="Zhang Y."/>
            <person name="Li C."/>
            <person name="Ling F."/>
            <person name="Cooper D.N."/>
            <person name="Li Q."/>
            <person name="Li Y."/>
            <person name="van Gool A.J."/>
            <person name="Du H."/>
            <person name="Chen J."/>
            <person name="Chen R."/>
            <person name="Zhang P."/>
            <person name="Huang Z."/>
            <person name="Thompson J.R."/>
            <person name="Meng Y."/>
            <person name="Bai Y."/>
            <person name="Wang J."/>
            <person name="Zhuo M."/>
            <person name="Wang T."/>
            <person name="Huang Y."/>
            <person name="Wei L."/>
            <person name="Li J."/>
            <person name="Wang Z."/>
            <person name="Hu H."/>
            <person name="Yang P."/>
            <person name="Le L."/>
            <person name="Stenson P.D."/>
            <person name="Li B."/>
            <person name="Liu X."/>
            <person name="Ball E.V."/>
            <person name="An N."/>
            <person name="Huang Q."/>
            <person name="Zhang Y."/>
            <person name="Fan W."/>
            <person name="Zhang X."/>
            <person name="Li Y."/>
            <person name="Wang W."/>
            <person name="Katze M.G."/>
            <person name="Su B."/>
            <person name="Nielsen R."/>
            <person name="Yang H."/>
            <person name="Wang J."/>
            <person name="Wang X."/>
            <person name="Wang J."/>
        </authorList>
    </citation>
    <scope>NUCLEOTIDE SEQUENCE [LARGE SCALE GENOMIC DNA]</scope>
    <source>
        <strain evidence="2">CR-5</strain>
    </source>
</reference>
<dbReference type="AlphaFoldDB" id="G7NDJ5"/>
<dbReference type="Proteomes" id="UP000013456">
    <property type="component" value="Chromosome 14"/>
</dbReference>
<sequence length="162" mass="18071">MGGSNTFWFDLLIPQTPLCQKSDFLMNSLFRPANLECIHISPPAGASTTKRRPDEFSKQSSHTQDTPHPLPRAFCNVAVHVHLPINICHNNPLSTTIIPPSTTHSAPSLRCPLMGSDFGLYLANYVQVVNINFSFSYFSLMLDLVQHSAPCQENHSKSYFLP</sequence>
<accession>G7NDJ5</accession>
<dbReference type="EMBL" id="CM001266">
    <property type="protein sequence ID" value="EHH22973.1"/>
    <property type="molecule type" value="Genomic_DNA"/>
</dbReference>
<evidence type="ECO:0000313" key="2">
    <source>
        <dbReference type="EMBL" id="EHH22973.1"/>
    </source>
</evidence>
<organism evidence="2">
    <name type="scientific">Macaca mulatta</name>
    <name type="common">Rhesus macaque</name>
    <dbReference type="NCBI Taxonomy" id="9544"/>
    <lineage>
        <taxon>Eukaryota</taxon>
        <taxon>Metazoa</taxon>
        <taxon>Chordata</taxon>
        <taxon>Craniata</taxon>
        <taxon>Vertebrata</taxon>
        <taxon>Euteleostomi</taxon>
        <taxon>Mammalia</taxon>
        <taxon>Eutheria</taxon>
        <taxon>Euarchontoglires</taxon>
        <taxon>Primates</taxon>
        <taxon>Haplorrhini</taxon>
        <taxon>Catarrhini</taxon>
        <taxon>Cercopithecidae</taxon>
        <taxon>Cercopithecinae</taxon>
        <taxon>Macaca</taxon>
    </lineage>
</organism>
<protein>
    <submittedName>
        <fullName evidence="2">Uncharacterized protein</fullName>
    </submittedName>
</protein>
<evidence type="ECO:0000256" key="1">
    <source>
        <dbReference type="SAM" id="MobiDB-lite"/>
    </source>
</evidence>
<proteinExistence type="predicted"/>